<name>A0AAV6ZUP7_ENGPU</name>
<comment type="caution">
    <text evidence="2">The sequence shown here is derived from an EMBL/GenBank/DDBJ whole genome shotgun (WGS) entry which is preliminary data.</text>
</comment>
<proteinExistence type="predicted"/>
<keyword evidence="1" id="KW-0812">Transmembrane</keyword>
<keyword evidence="1" id="KW-0472">Membrane</keyword>
<sequence length="105" mass="11910">MKDILYIYVVIFSVFWSLEGYALKCYYYVKDYEVMRDMPCGKDQDACLKSFSYGEVKGCGRSEGCTEENNCFSCKTDLCNSAVSPRTSLLLSVTALVVLWVGKVY</sequence>
<organism evidence="2 3">
    <name type="scientific">Engystomops pustulosus</name>
    <name type="common">Tungara frog</name>
    <name type="synonym">Physalaemus pustulosus</name>
    <dbReference type="NCBI Taxonomy" id="76066"/>
    <lineage>
        <taxon>Eukaryota</taxon>
        <taxon>Metazoa</taxon>
        <taxon>Chordata</taxon>
        <taxon>Craniata</taxon>
        <taxon>Vertebrata</taxon>
        <taxon>Euteleostomi</taxon>
        <taxon>Amphibia</taxon>
        <taxon>Batrachia</taxon>
        <taxon>Anura</taxon>
        <taxon>Neobatrachia</taxon>
        <taxon>Hyloidea</taxon>
        <taxon>Leptodactylidae</taxon>
        <taxon>Leiuperinae</taxon>
        <taxon>Engystomops</taxon>
    </lineage>
</organism>
<evidence type="ECO:0000313" key="2">
    <source>
        <dbReference type="EMBL" id="KAG8552821.1"/>
    </source>
</evidence>
<protein>
    <submittedName>
        <fullName evidence="2">Uncharacterized protein</fullName>
    </submittedName>
</protein>
<gene>
    <name evidence="2" type="ORF">GDO81_003091</name>
</gene>
<keyword evidence="3" id="KW-1185">Reference proteome</keyword>
<evidence type="ECO:0000313" key="3">
    <source>
        <dbReference type="Proteomes" id="UP000824782"/>
    </source>
</evidence>
<feature type="transmembrane region" description="Helical" evidence="1">
    <location>
        <begin position="6"/>
        <end position="29"/>
    </location>
</feature>
<accession>A0AAV6ZUP7</accession>
<dbReference type="AlphaFoldDB" id="A0AAV6ZUP7"/>
<dbReference type="SUPFAM" id="SSF57302">
    <property type="entry name" value="Snake toxin-like"/>
    <property type="match status" value="1"/>
</dbReference>
<dbReference type="EMBL" id="WNYA01000010">
    <property type="protein sequence ID" value="KAG8552821.1"/>
    <property type="molecule type" value="Genomic_DNA"/>
</dbReference>
<reference evidence="2" key="1">
    <citation type="thesis" date="2020" institute="ProQuest LLC" country="789 East Eisenhower Parkway, Ann Arbor, MI, USA">
        <title>Comparative Genomics and Chromosome Evolution.</title>
        <authorList>
            <person name="Mudd A.B."/>
        </authorList>
    </citation>
    <scope>NUCLEOTIDE SEQUENCE</scope>
    <source>
        <strain evidence="2">237g6f4</strain>
        <tissue evidence="2">Blood</tissue>
    </source>
</reference>
<evidence type="ECO:0000256" key="1">
    <source>
        <dbReference type="SAM" id="Phobius"/>
    </source>
</evidence>
<keyword evidence="1" id="KW-1133">Transmembrane helix</keyword>
<dbReference type="InterPro" id="IPR045860">
    <property type="entry name" value="Snake_toxin-like_sf"/>
</dbReference>
<dbReference type="Proteomes" id="UP000824782">
    <property type="component" value="Unassembled WGS sequence"/>
</dbReference>